<feature type="compositionally biased region" description="Gly residues" evidence="1">
    <location>
        <begin position="1"/>
        <end position="10"/>
    </location>
</feature>
<feature type="domain" description="GLUG" evidence="2">
    <location>
        <begin position="120"/>
        <end position="144"/>
    </location>
</feature>
<dbReference type="NCBIfam" id="NF045517">
    <property type="entry name" value="halo_surf_dom"/>
    <property type="match status" value="1"/>
</dbReference>
<dbReference type="Pfam" id="PF07581">
    <property type="entry name" value="Glug"/>
    <property type="match status" value="1"/>
</dbReference>
<dbReference type="AlphaFoldDB" id="A0A1I3CKX6"/>
<name>A0A1I3CKX6_9EURY</name>
<gene>
    <name evidence="3" type="ORF">SAMN04488066_12420</name>
</gene>
<feature type="compositionally biased region" description="Acidic residues" evidence="1">
    <location>
        <begin position="639"/>
        <end position="665"/>
    </location>
</feature>
<dbReference type="EMBL" id="FOPZ01000024">
    <property type="protein sequence ID" value="SFH75132.1"/>
    <property type="molecule type" value="Genomic_DNA"/>
</dbReference>
<reference evidence="3 4" key="1">
    <citation type="submission" date="2016-10" db="EMBL/GenBank/DDBJ databases">
        <authorList>
            <person name="Varghese N."/>
            <person name="Submissions S."/>
        </authorList>
    </citation>
    <scope>NUCLEOTIDE SEQUENCE [LARGE SCALE GENOMIC DNA]</scope>
    <source>
        <strain evidence="3 4">CGMCC 1.6377</strain>
    </source>
</reference>
<dbReference type="OrthoDB" id="331677at2157"/>
<organism evidence="3 4">
    <name type="scientific">Halorubrum aquaticum</name>
    <dbReference type="NCBI Taxonomy" id="387340"/>
    <lineage>
        <taxon>Archaea</taxon>
        <taxon>Methanobacteriati</taxon>
        <taxon>Methanobacteriota</taxon>
        <taxon>Stenosarchaea group</taxon>
        <taxon>Halobacteria</taxon>
        <taxon>Halobacteriales</taxon>
        <taxon>Haloferacaceae</taxon>
        <taxon>Halorubrum</taxon>
    </lineage>
</organism>
<accession>A0A1I3CKX6</accession>
<protein>
    <submittedName>
        <fullName evidence="3">The GLUG motif-containing protein</fullName>
    </submittedName>
</protein>
<dbReference type="InterPro" id="IPR011493">
    <property type="entry name" value="GLUG"/>
</dbReference>
<evidence type="ECO:0000259" key="2">
    <source>
        <dbReference type="Pfam" id="PF07581"/>
    </source>
</evidence>
<feature type="region of interest" description="Disordered" evidence="1">
    <location>
        <begin position="591"/>
        <end position="673"/>
    </location>
</feature>
<sequence>MGLLAGGVGTGTAQSSPFGGGTGSSADPYLIETVTHLGNVSEELDAHYQLTTDIDLAGTGTFEPIGTGRPPFTGSFDGGGHTIRGLRVDRPDSEDVGLFSTIEDALIERLRLLDGHLVGDTAVGGLVGRSTGGTVSGCSITGTVDGSFDLGGLVGVNDGGTIEDSYAVIDEIGTFSGGIAGINDGEIARTYAVIPIEGEIKNGISFQRDGSTEDSYWDSAVAQEPEVWEPTGVPTPRMTSSNARTYLSGLDFDETWETTDGYPKLAWENGSPPSPEPTAAFVVTERTPGEIELDSGEPLTVSATIENVGSETAERDVELHFDGAVDGPGSAGRQDDLSIELTPDQSTSIEFDPIETDALVDGEYAYDVRTGHDRSGSTMTLGSGGTDGDVWIEGPREVPAEEGATISGGTELPDDATFEVRARSTEETYPQFIYMTETSPEDGEWTAELDFSSTSPDDEFRLTVTHRGETHVESRWTVIDPLALLEVDRVVLSDPDSGDRLIALEDDRWESERRSLPSIRRDQTASIAVTVLDDGESVPIGDDLNIHVESGDAFRAVADGDEIELTGVEAGTSGLTVSVIYQQEVRYRSPPVLVTVTDDETDSDDGTAGDETDSDDGTADDDSPDGSVGEDGTERETENETNSGADDDTDGEGIEDDRPESEPDGIEVPGFTVSGTVATISGAVYALSRRIGRSDDEGGEE</sequence>
<feature type="compositionally biased region" description="Acidic residues" evidence="1">
    <location>
        <begin position="597"/>
        <end position="624"/>
    </location>
</feature>
<proteinExistence type="predicted"/>
<dbReference type="Gene3D" id="2.160.20.110">
    <property type="match status" value="1"/>
</dbReference>
<evidence type="ECO:0000313" key="4">
    <source>
        <dbReference type="Proteomes" id="UP000323537"/>
    </source>
</evidence>
<evidence type="ECO:0000256" key="1">
    <source>
        <dbReference type="SAM" id="MobiDB-lite"/>
    </source>
</evidence>
<keyword evidence="4" id="KW-1185">Reference proteome</keyword>
<feature type="region of interest" description="Disordered" evidence="1">
    <location>
        <begin position="1"/>
        <end position="24"/>
    </location>
</feature>
<dbReference type="Proteomes" id="UP000323537">
    <property type="component" value="Unassembled WGS sequence"/>
</dbReference>
<evidence type="ECO:0000313" key="3">
    <source>
        <dbReference type="EMBL" id="SFH75132.1"/>
    </source>
</evidence>